<dbReference type="Proteomes" id="UP000609323">
    <property type="component" value="Unassembled WGS sequence"/>
</dbReference>
<name>A0ABQ1G390_9BACL</name>
<evidence type="ECO:0000313" key="2">
    <source>
        <dbReference type="EMBL" id="GGA35233.1"/>
    </source>
</evidence>
<feature type="region of interest" description="Disordered" evidence="1">
    <location>
        <begin position="72"/>
        <end position="93"/>
    </location>
</feature>
<accession>A0ABQ1G390</accession>
<dbReference type="InterPro" id="IPR019658">
    <property type="entry name" value="DUF2515"/>
</dbReference>
<gene>
    <name evidence="2" type="ORF">GCM10010917_20560</name>
</gene>
<feature type="compositionally biased region" description="Polar residues" evidence="1">
    <location>
        <begin position="81"/>
        <end position="90"/>
    </location>
</feature>
<evidence type="ECO:0008006" key="4">
    <source>
        <dbReference type="Google" id="ProtNLM"/>
    </source>
</evidence>
<evidence type="ECO:0000256" key="1">
    <source>
        <dbReference type="SAM" id="MobiDB-lite"/>
    </source>
</evidence>
<dbReference type="Pfam" id="PF10720">
    <property type="entry name" value="DUF2515"/>
    <property type="match status" value="1"/>
</dbReference>
<protein>
    <recommendedName>
        <fullName evidence="4">DUF2515 domain-containing protein</fullName>
    </recommendedName>
</protein>
<reference evidence="3" key="1">
    <citation type="journal article" date="2019" name="Int. J. Syst. Evol. Microbiol.">
        <title>The Global Catalogue of Microorganisms (GCM) 10K type strain sequencing project: providing services to taxonomists for standard genome sequencing and annotation.</title>
        <authorList>
            <consortium name="The Broad Institute Genomics Platform"/>
            <consortium name="The Broad Institute Genome Sequencing Center for Infectious Disease"/>
            <person name="Wu L."/>
            <person name="Ma J."/>
        </authorList>
    </citation>
    <scope>NUCLEOTIDE SEQUENCE [LARGE SCALE GENOMIC DNA]</scope>
    <source>
        <strain evidence="3">CGMCC 1.15044</strain>
    </source>
</reference>
<organism evidence="2 3">
    <name type="scientific">Paenibacillus physcomitrellae</name>
    <dbReference type="NCBI Taxonomy" id="1619311"/>
    <lineage>
        <taxon>Bacteria</taxon>
        <taxon>Bacillati</taxon>
        <taxon>Bacillota</taxon>
        <taxon>Bacilli</taxon>
        <taxon>Bacillales</taxon>
        <taxon>Paenibacillaceae</taxon>
        <taxon>Paenibacillus</taxon>
    </lineage>
</organism>
<evidence type="ECO:0000313" key="3">
    <source>
        <dbReference type="Proteomes" id="UP000609323"/>
    </source>
</evidence>
<sequence>MRHSEEHREEKPWDIWRRILLSLPKAAWHSASGRAVDLASSGRLLLVKRNLDWNETAARFVRSSLEELLRRSGQLGRQEPRGQNPQSSHRSAYLSPEDQEIVADIELAVRQNNRNNVTRTAAYLKLYRDFPELHWAFLAHMVSRNAGWNMSDLKGGQADLLLGDTDVYRTYRFLERSNALIFQDAYPQLLLYAHSKRFGKSLFHLLPQFHVSRFMQPFWDYFWLSRSSSLLAVGLIINEQNYIEKRVVKHPFFQQTVTHKAPFLLGGLSGVNQVVFPYGTVSRSGREQPRLGGRIMSHFAGLNARIHLGKHLYALLFGLPEVRLGTEQFAFSIPHTGSRADYWPDLFSPSAREARTLPRQGAELLQNRFRPDGTLIYSPPLLDCFEDTPYEPISREDWFQDGSALGDIHIPVLPLLCEITAGHRMDILKRAYVHDAVAGARRWDKAESQ</sequence>
<proteinExistence type="predicted"/>
<keyword evidence="3" id="KW-1185">Reference proteome</keyword>
<dbReference type="EMBL" id="BMHF01000006">
    <property type="protein sequence ID" value="GGA35233.1"/>
    <property type="molecule type" value="Genomic_DNA"/>
</dbReference>
<dbReference type="RefSeq" id="WP_094094067.1">
    <property type="nucleotide sequence ID" value="NZ_BMHF01000006.1"/>
</dbReference>
<comment type="caution">
    <text evidence="2">The sequence shown here is derived from an EMBL/GenBank/DDBJ whole genome shotgun (WGS) entry which is preliminary data.</text>
</comment>